<keyword evidence="1" id="KW-0732">Signal</keyword>
<dbReference type="AlphaFoldDB" id="A0A4U5PCG6"/>
<dbReference type="STRING" id="34508.A0A4U5PCG6"/>
<dbReference type="Gene3D" id="3.40.50.1820">
    <property type="entry name" value="alpha/beta hydrolase"/>
    <property type="match status" value="1"/>
</dbReference>
<dbReference type="Proteomes" id="UP000298663">
    <property type="component" value="Unassembled WGS sequence"/>
</dbReference>
<gene>
    <name evidence="2" type="ORF">L596_008432</name>
</gene>
<dbReference type="OrthoDB" id="5852701at2759"/>
<comment type="caution">
    <text evidence="2">The sequence shown here is derived from an EMBL/GenBank/DDBJ whole genome shotgun (WGS) entry which is preliminary data.</text>
</comment>
<organism evidence="2 3">
    <name type="scientific">Steinernema carpocapsae</name>
    <name type="common">Entomopathogenic nematode</name>
    <dbReference type="NCBI Taxonomy" id="34508"/>
    <lineage>
        <taxon>Eukaryota</taxon>
        <taxon>Metazoa</taxon>
        <taxon>Ecdysozoa</taxon>
        <taxon>Nematoda</taxon>
        <taxon>Chromadorea</taxon>
        <taxon>Rhabditida</taxon>
        <taxon>Tylenchina</taxon>
        <taxon>Panagrolaimomorpha</taxon>
        <taxon>Strongyloidoidea</taxon>
        <taxon>Steinernematidae</taxon>
        <taxon>Steinernema</taxon>
    </lineage>
</organism>
<keyword evidence="3" id="KW-1185">Reference proteome</keyword>
<reference evidence="2 3" key="2">
    <citation type="journal article" date="2019" name="G3 (Bethesda)">
        <title>Hybrid Assembly of the Genome of the Entomopathogenic Nematode Steinernema carpocapsae Identifies the X-Chromosome.</title>
        <authorList>
            <person name="Serra L."/>
            <person name="Macchietto M."/>
            <person name="Macias-Munoz A."/>
            <person name="McGill C.J."/>
            <person name="Rodriguez I.M."/>
            <person name="Rodriguez B."/>
            <person name="Murad R."/>
            <person name="Mortazavi A."/>
        </authorList>
    </citation>
    <scope>NUCLEOTIDE SEQUENCE [LARGE SCALE GENOMIC DNA]</scope>
    <source>
        <strain evidence="2 3">ALL</strain>
    </source>
</reference>
<dbReference type="GO" id="GO:0006629">
    <property type="term" value="P:lipid metabolic process"/>
    <property type="evidence" value="ECO:0007669"/>
    <property type="project" value="InterPro"/>
</dbReference>
<proteinExistence type="predicted"/>
<dbReference type="Pfam" id="PF02450">
    <property type="entry name" value="LCAT"/>
    <property type="match status" value="1"/>
</dbReference>
<accession>A0A4U5PCG6</accession>
<sequence length="277" mass="31066">MGRFRVFFLLIFLSVLGLEALKTQTRFKPLKTKPYVPQANDPTTPGHPVVLVPGDGGSQIEANLTGKPSVVHYTCYSKTADFFDLWLDLTSFVPVTIDCWVDNMRLVFNTTTGMSEDSPGVETRIQGFGGTASVEWLDKSKASQGTYFTYIADALTKWGYTRGKDLRGAPFDWRRAPHELTGYYAMLRTLIETTYYYNNNTKVIILGHSMGNPSMLYFYHNVVSPEWKAKFIQSHISLAGAWGGSMQIVHPSSQRRPSHAAVLHLLGVPFPERCRLG</sequence>
<dbReference type="GO" id="GO:0008374">
    <property type="term" value="F:O-acyltransferase activity"/>
    <property type="evidence" value="ECO:0007669"/>
    <property type="project" value="InterPro"/>
</dbReference>
<dbReference type="InterPro" id="IPR003386">
    <property type="entry name" value="LACT/PDAT_acylTrfase"/>
</dbReference>
<feature type="signal peptide" evidence="1">
    <location>
        <begin position="1"/>
        <end position="20"/>
    </location>
</feature>
<dbReference type="PANTHER" id="PTHR11440">
    <property type="entry name" value="LECITHIN-CHOLESTEROL ACYLTRANSFERASE-RELATED"/>
    <property type="match status" value="1"/>
</dbReference>
<dbReference type="InterPro" id="IPR029058">
    <property type="entry name" value="AB_hydrolase_fold"/>
</dbReference>
<name>A0A4U5PCG6_STECR</name>
<dbReference type="EMBL" id="AZBU02000002">
    <property type="protein sequence ID" value="TKR94099.1"/>
    <property type="molecule type" value="Genomic_DNA"/>
</dbReference>
<evidence type="ECO:0000313" key="3">
    <source>
        <dbReference type="Proteomes" id="UP000298663"/>
    </source>
</evidence>
<evidence type="ECO:0008006" key="4">
    <source>
        <dbReference type="Google" id="ProtNLM"/>
    </source>
</evidence>
<evidence type="ECO:0000313" key="2">
    <source>
        <dbReference type="EMBL" id="TKR94099.1"/>
    </source>
</evidence>
<protein>
    <recommendedName>
        <fullName evidence="4">Group XV phospholipase A2</fullName>
    </recommendedName>
</protein>
<feature type="chain" id="PRO_5020781677" description="Group XV phospholipase A2" evidence="1">
    <location>
        <begin position="21"/>
        <end position="277"/>
    </location>
</feature>
<reference evidence="2 3" key="1">
    <citation type="journal article" date="2015" name="Genome Biol.">
        <title>Comparative genomics of Steinernema reveals deeply conserved gene regulatory networks.</title>
        <authorList>
            <person name="Dillman A.R."/>
            <person name="Macchietto M."/>
            <person name="Porter C.F."/>
            <person name="Rogers A."/>
            <person name="Williams B."/>
            <person name="Antoshechkin I."/>
            <person name="Lee M.M."/>
            <person name="Goodwin Z."/>
            <person name="Lu X."/>
            <person name="Lewis E.E."/>
            <person name="Goodrich-Blair H."/>
            <person name="Stock S.P."/>
            <person name="Adams B.J."/>
            <person name="Sternberg P.W."/>
            <person name="Mortazavi A."/>
        </authorList>
    </citation>
    <scope>NUCLEOTIDE SEQUENCE [LARGE SCALE GENOMIC DNA]</scope>
    <source>
        <strain evidence="2 3">ALL</strain>
    </source>
</reference>
<dbReference type="SUPFAM" id="SSF53474">
    <property type="entry name" value="alpha/beta-Hydrolases"/>
    <property type="match status" value="1"/>
</dbReference>
<evidence type="ECO:0000256" key="1">
    <source>
        <dbReference type="SAM" id="SignalP"/>
    </source>
</evidence>